<reference evidence="3 4" key="1">
    <citation type="journal article" date="2004" name="Int. J. Syst. Evol. Microbiol.">
        <title>Kaistella koreensis gen. nov., sp. nov., a novel member of the Chryseobacterium-Bergeyella-Riemerella branch.</title>
        <authorList>
            <person name="Kim M.K."/>
            <person name="Im W.T."/>
            <person name="Shin Y.K."/>
            <person name="Lim J.H."/>
            <person name="Kim S.H."/>
            <person name="Lee B.C."/>
            <person name="Park M.Y."/>
            <person name="Lee K.Y."/>
            <person name="Lee S.T."/>
        </authorList>
    </citation>
    <scope>NUCLEOTIDE SEQUENCE [LARGE SCALE GENOMIC DNA]</scope>
    <source>
        <strain evidence="3 4">CCUG 49689</strain>
    </source>
</reference>
<evidence type="ECO:0000313" key="3">
    <source>
        <dbReference type="EMBL" id="KMQ70788.1"/>
    </source>
</evidence>
<keyword evidence="4" id="KW-1185">Reference proteome</keyword>
<evidence type="ECO:0000259" key="2">
    <source>
        <dbReference type="Pfam" id="PF18962"/>
    </source>
</evidence>
<dbReference type="STRING" id="1304281.ACM44_10795"/>
<protein>
    <recommendedName>
        <fullName evidence="2">Secretion system C-terminal sorting domain-containing protein</fullName>
    </recommendedName>
</protein>
<dbReference type="Proteomes" id="UP000035900">
    <property type="component" value="Unassembled WGS sequence"/>
</dbReference>
<dbReference type="InterPro" id="IPR026444">
    <property type="entry name" value="Secre_tail"/>
</dbReference>
<name>A0A0J7IWX3_9FLAO</name>
<dbReference type="PATRIC" id="fig|1304281.5.peg.2324"/>
<gene>
    <name evidence="3" type="ORF">ACM44_10795</name>
</gene>
<feature type="domain" description="Secretion system C-terminal sorting" evidence="2">
    <location>
        <begin position="302"/>
        <end position="356"/>
    </location>
</feature>
<sequence>MFWLKSQPDRLIDYPEIARQQILIFNLKNMIKISLLKSIAICISMLATNSLFSQQEIIYQQNFDGNNGTFTNTILSAVTANNKWLSSSTDTQYGNYRHVWNFSNDAAGGNPNVMPISGRSLGMGFFNGNNPNVPNQPFRTWDGTTIPNPPFYTTRWAHVGISTVGYKNITVEFKWRCTGEVEAGKIYDYGTVNTSIDGGASWAMDQSGGQGGVTSEHGTFNGGLYYGNSGVQTAILTLPANRGNQANFRLAFRMVVDEGYGTGGGFIIDDIIVRGEKLLATSETVKSTIDAYKDGTDFVVKSPNKNILQVDVYDLSGKMTGSHKNNSKEVRINAISLAKGIYIVKAKLESGEELARKLRN</sequence>
<dbReference type="AlphaFoldDB" id="A0A0J7IWX3"/>
<organism evidence="3 4">
    <name type="scientific">Chryseobacterium koreense CCUG 49689</name>
    <dbReference type="NCBI Taxonomy" id="1304281"/>
    <lineage>
        <taxon>Bacteria</taxon>
        <taxon>Pseudomonadati</taxon>
        <taxon>Bacteroidota</taxon>
        <taxon>Flavobacteriia</taxon>
        <taxon>Flavobacteriales</taxon>
        <taxon>Weeksellaceae</taxon>
        <taxon>Chryseobacterium group</taxon>
        <taxon>Chryseobacterium</taxon>
    </lineage>
</organism>
<dbReference type="EMBL" id="LFNG01000013">
    <property type="protein sequence ID" value="KMQ70788.1"/>
    <property type="molecule type" value="Genomic_DNA"/>
</dbReference>
<proteinExistence type="predicted"/>
<evidence type="ECO:0000256" key="1">
    <source>
        <dbReference type="ARBA" id="ARBA00022729"/>
    </source>
</evidence>
<dbReference type="NCBIfam" id="TIGR04183">
    <property type="entry name" value="Por_Secre_tail"/>
    <property type="match status" value="1"/>
</dbReference>
<comment type="caution">
    <text evidence="3">The sequence shown here is derived from an EMBL/GenBank/DDBJ whole genome shotgun (WGS) entry which is preliminary data.</text>
</comment>
<keyword evidence="1" id="KW-0732">Signal</keyword>
<evidence type="ECO:0000313" key="4">
    <source>
        <dbReference type="Proteomes" id="UP000035900"/>
    </source>
</evidence>
<accession>A0A0J7IWX3</accession>
<dbReference type="Pfam" id="PF18962">
    <property type="entry name" value="Por_Secre_tail"/>
    <property type="match status" value="1"/>
</dbReference>